<gene>
    <name evidence="1" type="ORF">WA026_010480</name>
</gene>
<keyword evidence="2" id="KW-1185">Reference proteome</keyword>
<organism evidence="1 2">
    <name type="scientific">Henosepilachna vigintioctopunctata</name>
    <dbReference type="NCBI Taxonomy" id="420089"/>
    <lineage>
        <taxon>Eukaryota</taxon>
        <taxon>Metazoa</taxon>
        <taxon>Ecdysozoa</taxon>
        <taxon>Arthropoda</taxon>
        <taxon>Hexapoda</taxon>
        <taxon>Insecta</taxon>
        <taxon>Pterygota</taxon>
        <taxon>Neoptera</taxon>
        <taxon>Endopterygota</taxon>
        <taxon>Coleoptera</taxon>
        <taxon>Polyphaga</taxon>
        <taxon>Cucujiformia</taxon>
        <taxon>Coccinelloidea</taxon>
        <taxon>Coccinellidae</taxon>
        <taxon>Epilachninae</taxon>
        <taxon>Epilachnini</taxon>
        <taxon>Henosepilachna</taxon>
    </lineage>
</organism>
<name>A0AAW1VE95_9CUCU</name>
<proteinExistence type="predicted"/>
<evidence type="ECO:0000313" key="2">
    <source>
        <dbReference type="Proteomes" id="UP001431783"/>
    </source>
</evidence>
<reference evidence="1 2" key="1">
    <citation type="submission" date="2023-03" db="EMBL/GenBank/DDBJ databases">
        <title>Genome insight into feeding habits of ladybird beetles.</title>
        <authorList>
            <person name="Li H.-S."/>
            <person name="Huang Y.-H."/>
            <person name="Pang H."/>
        </authorList>
    </citation>
    <scope>NUCLEOTIDE SEQUENCE [LARGE SCALE GENOMIC DNA]</scope>
    <source>
        <strain evidence="1">SYSU_2023b</strain>
        <tissue evidence="1">Whole body</tissue>
    </source>
</reference>
<sequence length="113" mass="12061">MSEGYGSLASRSRSINGVHPLVLWKNDHHCPVSAADGNQNAAVCAICFKTPSKDLSLSADFIVYLNPLVATPTIRACSSVGPFVLPLTKKSRICSKSRTTPGCAFCQSFATDR</sequence>
<accession>A0AAW1VE95</accession>
<comment type="caution">
    <text evidence="1">The sequence shown here is derived from an EMBL/GenBank/DDBJ whole genome shotgun (WGS) entry which is preliminary data.</text>
</comment>
<protein>
    <submittedName>
        <fullName evidence="1">Uncharacterized protein</fullName>
    </submittedName>
</protein>
<evidence type="ECO:0000313" key="1">
    <source>
        <dbReference type="EMBL" id="KAK9890387.1"/>
    </source>
</evidence>
<dbReference type="AlphaFoldDB" id="A0AAW1VE95"/>
<dbReference type="EMBL" id="JARQZJ010000125">
    <property type="protein sequence ID" value="KAK9890387.1"/>
    <property type="molecule type" value="Genomic_DNA"/>
</dbReference>
<dbReference type="Proteomes" id="UP001431783">
    <property type="component" value="Unassembled WGS sequence"/>
</dbReference>